<protein>
    <submittedName>
        <fullName evidence="1">Uncharacterized protein</fullName>
    </submittedName>
</protein>
<comment type="caution">
    <text evidence="1">The sequence shown here is derived from an EMBL/GenBank/DDBJ whole genome shotgun (WGS) entry which is preliminary data.</text>
</comment>
<dbReference type="Proteomes" id="UP001066276">
    <property type="component" value="Chromosome 9"/>
</dbReference>
<evidence type="ECO:0000313" key="1">
    <source>
        <dbReference type="EMBL" id="KAJ1111704.1"/>
    </source>
</evidence>
<keyword evidence="2" id="KW-1185">Reference proteome</keyword>
<gene>
    <name evidence="1" type="ORF">NDU88_009017</name>
</gene>
<dbReference type="AlphaFoldDB" id="A0AAV7N8B9"/>
<organism evidence="1 2">
    <name type="scientific">Pleurodeles waltl</name>
    <name type="common">Iberian ribbed newt</name>
    <dbReference type="NCBI Taxonomy" id="8319"/>
    <lineage>
        <taxon>Eukaryota</taxon>
        <taxon>Metazoa</taxon>
        <taxon>Chordata</taxon>
        <taxon>Craniata</taxon>
        <taxon>Vertebrata</taxon>
        <taxon>Euteleostomi</taxon>
        <taxon>Amphibia</taxon>
        <taxon>Batrachia</taxon>
        <taxon>Caudata</taxon>
        <taxon>Salamandroidea</taxon>
        <taxon>Salamandridae</taxon>
        <taxon>Pleurodelinae</taxon>
        <taxon>Pleurodeles</taxon>
    </lineage>
</organism>
<evidence type="ECO:0000313" key="2">
    <source>
        <dbReference type="Proteomes" id="UP001066276"/>
    </source>
</evidence>
<proteinExistence type="predicted"/>
<accession>A0AAV7N8B9</accession>
<sequence>MSTPRSPDPEPRASWRWEGVRLLCGTLVSMSISRSTDPEPRASWRWAGVRLVCGTLVSKSIPGSQDPEQRRPRGAGQGCAWSVVHWFL</sequence>
<reference evidence="1" key="1">
    <citation type="journal article" date="2022" name="bioRxiv">
        <title>Sequencing and chromosome-scale assembly of the giantPleurodeles waltlgenome.</title>
        <authorList>
            <person name="Brown T."/>
            <person name="Elewa A."/>
            <person name="Iarovenko S."/>
            <person name="Subramanian E."/>
            <person name="Araus A.J."/>
            <person name="Petzold A."/>
            <person name="Susuki M."/>
            <person name="Suzuki K.-i.T."/>
            <person name="Hayashi T."/>
            <person name="Toyoda A."/>
            <person name="Oliveira C."/>
            <person name="Osipova E."/>
            <person name="Leigh N.D."/>
            <person name="Simon A."/>
            <person name="Yun M.H."/>
        </authorList>
    </citation>
    <scope>NUCLEOTIDE SEQUENCE</scope>
    <source>
        <strain evidence="1">20211129_DDA</strain>
        <tissue evidence="1">Liver</tissue>
    </source>
</reference>
<dbReference type="EMBL" id="JANPWB010000013">
    <property type="protein sequence ID" value="KAJ1111704.1"/>
    <property type="molecule type" value="Genomic_DNA"/>
</dbReference>
<name>A0AAV7N8B9_PLEWA</name>